<dbReference type="Proteomes" id="UP001138757">
    <property type="component" value="Unassembled WGS sequence"/>
</dbReference>
<reference evidence="2" key="1">
    <citation type="submission" date="2021-05" db="EMBL/GenBank/DDBJ databases">
        <title>Genome of Sphingobium sp. strain.</title>
        <authorList>
            <person name="Fan R."/>
        </authorList>
    </citation>
    <scope>NUCLEOTIDE SEQUENCE</scope>
    <source>
        <strain evidence="2">H33</strain>
    </source>
</reference>
<gene>
    <name evidence="2" type="ORF">KK488_20170</name>
</gene>
<keyword evidence="3" id="KW-1185">Reference proteome</keyword>
<feature type="domain" description="Alpha/beta hydrolase" evidence="1">
    <location>
        <begin position="4"/>
        <end position="449"/>
    </location>
</feature>
<evidence type="ECO:0000313" key="3">
    <source>
        <dbReference type="Proteomes" id="UP001138757"/>
    </source>
</evidence>
<dbReference type="Pfam" id="PF20091">
    <property type="entry name" value="Abhydrolase_10"/>
    <property type="match status" value="1"/>
</dbReference>
<organism evidence="2 3">
    <name type="scientific">Sphingobium nicotianae</name>
    <dbReference type="NCBI Taxonomy" id="2782607"/>
    <lineage>
        <taxon>Bacteria</taxon>
        <taxon>Pseudomonadati</taxon>
        <taxon>Pseudomonadota</taxon>
        <taxon>Alphaproteobacteria</taxon>
        <taxon>Sphingomonadales</taxon>
        <taxon>Sphingomonadaceae</taxon>
        <taxon>Sphingobium</taxon>
    </lineage>
</organism>
<name>A0A9X1DH90_9SPHN</name>
<accession>A0A9X1DH90</accession>
<sequence length="458" mass="49303">MEPVDLAKAGFVEEEFFVRGIARTLDWPAAGKLDELARGPYVTRILVRRPRDASRFSGTVVVEPMNPSIRYDAPLIWGSAWRHFVRHGDAWVGVTIKPVAIASLQEFDAKRYAGLGFPNPLPPSQTCGQDRLPMPRGGLPAEATPATENGLIWDALSQVGALLKSDSSQNPLQGFAVSRLYMSGDSQSGGFIFNYAEAIHPFVLNAAGKPLWDGYVATVATGPGLPMHQCADPIPPGDPRLEIRPVGVPLITLVSQSEIRSLRRRPDGDVAPDLYRAYELAGSSHVHLGDDAGTPSPADIDRTSGRGFVSTGECKEDGALGNDVPLGFFLGGIFANLEDWSSKGIAPPRGEPMAIASPGTPQAQAHTDRFGNILGGVRSPQLDVPTARYHAGMDGPGICSLWGWREPLSKSELTELYPTKSTYIGKVNVNVTQLVRERWLESADGEALLARANAEQLP</sequence>
<evidence type="ECO:0000313" key="2">
    <source>
        <dbReference type="EMBL" id="MBT2189273.1"/>
    </source>
</evidence>
<comment type="caution">
    <text evidence="2">The sequence shown here is derived from an EMBL/GenBank/DDBJ whole genome shotgun (WGS) entry which is preliminary data.</text>
</comment>
<dbReference type="AlphaFoldDB" id="A0A9X1DH90"/>
<dbReference type="EMBL" id="JAHGAW010000016">
    <property type="protein sequence ID" value="MBT2189273.1"/>
    <property type="molecule type" value="Genomic_DNA"/>
</dbReference>
<evidence type="ECO:0000259" key="1">
    <source>
        <dbReference type="Pfam" id="PF20091"/>
    </source>
</evidence>
<dbReference type="InterPro" id="IPR045394">
    <property type="entry name" value="Abhydrolase_dom"/>
</dbReference>
<proteinExistence type="predicted"/>
<protein>
    <recommendedName>
        <fullName evidence="1">Alpha/beta hydrolase domain-containing protein</fullName>
    </recommendedName>
</protein>